<dbReference type="EMBL" id="BAAAQN010000054">
    <property type="protein sequence ID" value="GAA2052554.1"/>
    <property type="molecule type" value="Genomic_DNA"/>
</dbReference>
<name>A0ABN2V670_9ACTN</name>
<accession>A0ABN2V670</accession>
<dbReference type="PANTHER" id="PTHR34094:SF1">
    <property type="entry name" value="PROTEIN FAM185A"/>
    <property type="match status" value="1"/>
</dbReference>
<keyword evidence="3" id="KW-1185">Reference proteome</keyword>
<comment type="caution">
    <text evidence="2">The sequence shown here is derived from an EMBL/GenBank/DDBJ whole genome shotgun (WGS) entry which is preliminary data.</text>
</comment>
<dbReference type="RefSeq" id="WP_344669994.1">
    <property type="nucleotide sequence ID" value="NZ_BAAAQN010000054.1"/>
</dbReference>
<proteinExistence type="predicted"/>
<feature type="domain" description="DUF4097" evidence="1">
    <location>
        <begin position="20"/>
        <end position="231"/>
    </location>
</feature>
<sequence length="284" mass="29582">MPTFATPAPITAALDLGVGNVTIVASDRTDTVVDVRPADPNNPNDVRAAEATRVSFDDGRLQIVGHKPKWYTSGKKSESVAIRIELPTGSSVRATSPFGDFDLGGGFGDVRLDTAFGEISVEQAASLVVKTAMGQIDVGRVAGRAEVQTSSGNVRVHRVGGEAVVKNTNGTSHLGRVDGDVRVANSNGDIEVDFAGAGVSAKTANGRIRLAHVENGEVEALTAVGSVEVGVLRGVPAHLDVQTTIGRVYNELGAGEAPMRGEQSVRLRLRSTTSDITVRYAEAG</sequence>
<dbReference type="InterPro" id="IPR025164">
    <property type="entry name" value="Toastrack_DUF4097"/>
</dbReference>
<evidence type="ECO:0000313" key="2">
    <source>
        <dbReference type="EMBL" id="GAA2052554.1"/>
    </source>
</evidence>
<protein>
    <submittedName>
        <fullName evidence="2">DUF4097 family beta strand repeat-containing protein</fullName>
    </submittedName>
</protein>
<organism evidence="2 3">
    <name type="scientific">Catenulispora yoronensis</name>
    <dbReference type="NCBI Taxonomy" id="450799"/>
    <lineage>
        <taxon>Bacteria</taxon>
        <taxon>Bacillati</taxon>
        <taxon>Actinomycetota</taxon>
        <taxon>Actinomycetes</taxon>
        <taxon>Catenulisporales</taxon>
        <taxon>Catenulisporaceae</taxon>
        <taxon>Catenulispora</taxon>
    </lineage>
</organism>
<gene>
    <name evidence="2" type="ORF">GCM10009839_70060</name>
</gene>
<dbReference type="PANTHER" id="PTHR34094">
    <property type="match status" value="1"/>
</dbReference>
<dbReference type="Proteomes" id="UP001500751">
    <property type="component" value="Unassembled WGS sequence"/>
</dbReference>
<reference evidence="2 3" key="1">
    <citation type="journal article" date="2019" name="Int. J. Syst. Evol. Microbiol.">
        <title>The Global Catalogue of Microorganisms (GCM) 10K type strain sequencing project: providing services to taxonomists for standard genome sequencing and annotation.</title>
        <authorList>
            <consortium name="The Broad Institute Genomics Platform"/>
            <consortium name="The Broad Institute Genome Sequencing Center for Infectious Disease"/>
            <person name="Wu L."/>
            <person name="Ma J."/>
        </authorList>
    </citation>
    <scope>NUCLEOTIDE SEQUENCE [LARGE SCALE GENOMIC DNA]</scope>
    <source>
        <strain evidence="2 3">JCM 16014</strain>
    </source>
</reference>
<evidence type="ECO:0000259" key="1">
    <source>
        <dbReference type="Pfam" id="PF13349"/>
    </source>
</evidence>
<evidence type="ECO:0000313" key="3">
    <source>
        <dbReference type="Proteomes" id="UP001500751"/>
    </source>
</evidence>
<dbReference type="Pfam" id="PF13349">
    <property type="entry name" value="DUF4097"/>
    <property type="match status" value="1"/>
</dbReference>